<evidence type="ECO:0000259" key="1">
    <source>
        <dbReference type="PROSITE" id="PS50006"/>
    </source>
</evidence>
<dbReference type="AlphaFoldDB" id="A0A0V0QBQ0"/>
<dbReference type="InterPro" id="IPR000253">
    <property type="entry name" value="FHA_dom"/>
</dbReference>
<reference evidence="2 3" key="1">
    <citation type="journal article" date="2015" name="Sci. Rep.">
        <title>Genome of the facultative scuticociliatosis pathogen Pseudocohnilembus persalinus provides insight into its virulence through horizontal gene transfer.</title>
        <authorList>
            <person name="Xiong J."/>
            <person name="Wang G."/>
            <person name="Cheng J."/>
            <person name="Tian M."/>
            <person name="Pan X."/>
            <person name="Warren A."/>
            <person name="Jiang C."/>
            <person name="Yuan D."/>
            <person name="Miao W."/>
        </authorList>
    </citation>
    <scope>NUCLEOTIDE SEQUENCE [LARGE SCALE GENOMIC DNA]</scope>
    <source>
        <strain evidence="2">36N120E</strain>
    </source>
</reference>
<dbReference type="InParanoid" id="A0A0V0QBQ0"/>
<gene>
    <name evidence="2" type="ORF">PPERSA_07961</name>
</gene>
<accession>A0A0V0QBQ0</accession>
<protein>
    <recommendedName>
        <fullName evidence="1">FHA domain-containing protein</fullName>
    </recommendedName>
</protein>
<dbReference type="EMBL" id="LDAU01000212">
    <property type="protein sequence ID" value="KRW99476.1"/>
    <property type="molecule type" value="Genomic_DNA"/>
</dbReference>
<evidence type="ECO:0000313" key="2">
    <source>
        <dbReference type="EMBL" id="KRW99476.1"/>
    </source>
</evidence>
<keyword evidence="3" id="KW-1185">Reference proteome</keyword>
<sequence>MESAPKGLQGLKQQDSITFQVVKTSAKTGWSEGQKIQVKGNDVLSLPNKTGIIGRKPKDAEVNPVIDFGKDPYVSKTAAELIYKFGQFGIKASSTSGMYFDIQENQKYQALQDQLYKFDGVNEYLQIEMVFPNEQIQAKDQQMLSTAIQELDDQTKPLNQYVLLNNQMTKPQIRLKLFNLKTQEVKQEVFLNVDDVKINKEFVLGSGADSAIKLEGAAERAAVLGYSGDLGAWYVQGVKGSRVLLCLATYNQLTKPDSKSLVFRLVDGMQIACGQNQVNTLQVSLQ</sequence>
<comment type="caution">
    <text evidence="2">The sequence shown here is derived from an EMBL/GenBank/DDBJ whole genome shotgun (WGS) entry which is preliminary data.</text>
</comment>
<proteinExistence type="predicted"/>
<dbReference type="PROSITE" id="PS50006">
    <property type="entry name" value="FHA_DOMAIN"/>
    <property type="match status" value="1"/>
</dbReference>
<dbReference type="Proteomes" id="UP000054937">
    <property type="component" value="Unassembled WGS sequence"/>
</dbReference>
<evidence type="ECO:0000313" key="3">
    <source>
        <dbReference type="Proteomes" id="UP000054937"/>
    </source>
</evidence>
<name>A0A0V0QBQ0_PSEPJ</name>
<feature type="domain" description="FHA" evidence="1">
    <location>
        <begin position="51"/>
        <end position="101"/>
    </location>
</feature>
<organism evidence="2 3">
    <name type="scientific">Pseudocohnilembus persalinus</name>
    <name type="common">Ciliate</name>
    <dbReference type="NCBI Taxonomy" id="266149"/>
    <lineage>
        <taxon>Eukaryota</taxon>
        <taxon>Sar</taxon>
        <taxon>Alveolata</taxon>
        <taxon>Ciliophora</taxon>
        <taxon>Intramacronucleata</taxon>
        <taxon>Oligohymenophorea</taxon>
        <taxon>Scuticociliatia</taxon>
        <taxon>Philasterida</taxon>
        <taxon>Pseudocohnilembidae</taxon>
        <taxon>Pseudocohnilembus</taxon>
    </lineage>
</organism>